<feature type="non-terminal residue" evidence="3">
    <location>
        <position position="123"/>
    </location>
</feature>
<name>A0A8J4X974_CLAMG</name>
<dbReference type="PANTHER" id="PTHR12106:SF10">
    <property type="entry name" value="VPS10 DOMAIN-CONTAINING RECEPTOR SORCS3"/>
    <property type="match status" value="1"/>
</dbReference>
<dbReference type="AlphaFoldDB" id="A0A8J4X974"/>
<keyword evidence="4" id="KW-1185">Reference proteome</keyword>
<accession>A0A8J4X974</accession>
<comment type="caution">
    <text evidence="3">The sequence shown here is derived from an EMBL/GenBank/DDBJ whole genome shotgun (WGS) entry which is preliminary data.</text>
</comment>
<sequence>STDYGTTYERLNDKVGVKTVLSYLYVCPTNQRKVMVLTDPEFESSVLISSDEGASYQKYRLSFYVLSLLFHPSQEDWALAYSHDQKKQPSPGKPSCCERLLCTLTDYSCWIKGVEMKVHMDQK</sequence>
<evidence type="ECO:0000259" key="2">
    <source>
        <dbReference type="Pfam" id="PF15902"/>
    </source>
</evidence>
<gene>
    <name evidence="3" type="ORF">DAT39_000979</name>
</gene>
<dbReference type="PANTHER" id="PTHR12106">
    <property type="entry name" value="SORTILIN RELATED"/>
    <property type="match status" value="1"/>
</dbReference>
<dbReference type="Proteomes" id="UP000727407">
    <property type="component" value="Unassembled WGS sequence"/>
</dbReference>
<dbReference type="InterPro" id="IPR050310">
    <property type="entry name" value="VPS10-sortilin"/>
</dbReference>
<protein>
    <submittedName>
        <fullName evidence="3">VPS10 domain-containing receptor SorCS1-like</fullName>
    </submittedName>
</protein>
<keyword evidence="1" id="KW-0677">Repeat</keyword>
<dbReference type="OrthoDB" id="443634at2759"/>
<proteinExistence type="predicted"/>
<keyword evidence="3" id="KW-0675">Receptor</keyword>
<dbReference type="Pfam" id="PF15902">
    <property type="entry name" value="Sortilin-Vps10"/>
    <property type="match status" value="1"/>
</dbReference>
<dbReference type="EMBL" id="QNUK01000006">
    <property type="protein sequence ID" value="KAF5909197.1"/>
    <property type="molecule type" value="Genomic_DNA"/>
</dbReference>
<evidence type="ECO:0000256" key="1">
    <source>
        <dbReference type="ARBA" id="ARBA00022737"/>
    </source>
</evidence>
<dbReference type="GO" id="GO:0016020">
    <property type="term" value="C:membrane"/>
    <property type="evidence" value="ECO:0007669"/>
    <property type="project" value="TreeGrafter"/>
</dbReference>
<feature type="domain" description="Sortilin N-terminal" evidence="2">
    <location>
        <begin position="1"/>
        <end position="91"/>
    </location>
</feature>
<reference evidence="3" key="1">
    <citation type="submission" date="2020-07" db="EMBL/GenBank/DDBJ databases">
        <title>Clarias magur genome sequencing, assembly and annotation.</title>
        <authorList>
            <person name="Kushwaha B."/>
            <person name="Kumar R."/>
            <person name="Das P."/>
            <person name="Joshi C.G."/>
            <person name="Kumar D."/>
            <person name="Nagpure N.S."/>
            <person name="Pandey M."/>
            <person name="Agarwal S."/>
            <person name="Srivastava S."/>
            <person name="Singh M."/>
            <person name="Sahoo L."/>
            <person name="Jayasankar P."/>
            <person name="Meher P.K."/>
            <person name="Koringa P.G."/>
            <person name="Iquebal M.A."/>
            <person name="Das S.P."/>
            <person name="Bit A."/>
            <person name="Patnaik S."/>
            <person name="Patel N."/>
            <person name="Shah T.M."/>
            <person name="Hinsu A."/>
            <person name="Jena J.K."/>
        </authorList>
    </citation>
    <scope>NUCLEOTIDE SEQUENCE</scope>
    <source>
        <strain evidence="3">CIFAMagur01</strain>
        <tissue evidence="3">Testis</tissue>
    </source>
</reference>
<evidence type="ECO:0000313" key="4">
    <source>
        <dbReference type="Proteomes" id="UP000727407"/>
    </source>
</evidence>
<dbReference type="SUPFAM" id="SSF110296">
    <property type="entry name" value="Oligoxyloglucan reducing end-specific cellobiohydrolase"/>
    <property type="match status" value="1"/>
</dbReference>
<dbReference type="InterPro" id="IPR031778">
    <property type="entry name" value="Sortilin_N"/>
</dbReference>
<organism evidence="3 4">
    <name type="scientific">Clarias magur</name>
    <name type="common">Asian catfish</name>
    <name type="synonym">Macropteronotus magur</name>
    <dbReference type="NCBI Taxonomy" id="1594786"/>
    <lineage>
        <taxon>Eukaryota</taxon>
        <taxon>Metazoa</taxon>
        <taxon>Chordata</taxon>
        <taxon>Craniata</taxon>
        <taxon>Vertebrata</taxon>
        <taxon>Euteleostomi</taxon>
        <taxon>Actinopterygii</taxon>
        <taxon>Neopterygii</taxon>
        <taxon>Teleostei</taxon>
        <taxon>Ostariophysi</taxon>
        <taxon>Siluriformes</taxon>
        <taxon>Clariidae</taxon>
        <taxon>Clarias</taxon>
    </lineage>
</organism>
<feature type="non-terminal residue" evidence="3">
    <location>
        <position position="1"/>
    </location>
</feature>
<evidence type="ECO:0000313" key="3">
    <source>
        <dbReference type="EMBL" id="KAF5909197.1"/>
    </source>
</evidence>